<keyword evidence="3" id="KW-1185">Reference proteome</keyword>
<dbReference type="RefSeq" id="WP_305109062.1">
    <property type="nucleotide sequence ID" value="NZ_JAUTWS010000189.1"/>
</dbReference>
<name>A0ABT9EDP8_9PROT</name>
<dbReference type="SMART" id="SM01040">
    <property type="entry name" value="Bro-N"/>
    <property type="match status" value="1"/>
</dbReference>
<dbReference type="PANTHER" id="PTHR36180:SF2">
    <property type="entry name" value="BRO FAMILY PROTEIN"/>
    <property type="match status" value="1"/>
</dbReference>
<dbReference type="EMBL" id="JAUTWS010000189">
    <property type="protein sequence ID" value="MDO9714224.1"/>
    <property type="molecule type" value="Genomic_DNA"/>
</dbReference>
<gene>
    <name evidence="2" type="ORF">Q7A36_38385</name>
</gene>
<dbReference type="Pfam" id="PF03374">
    <property type="entry name" value="ANT"/>
    <property type="match status" value="1"/>
</dbReference>
<comment type="caution">
    <text evidence="2">The sequence shown here is derived from an EMBL/GenBank/DDBJ whole genome shotgun (WGS) entry which is preliminary data.</text>
</comment>
<sequence>MRETEIVDFSRTTLKRAVAAAVRVELERQGPALKRADLVARFRDKGASRATLYRWVESAMAAPTAEVGEVQLPAPVTQIAGALRPFVFEDASIRVVDQVGTPWFVAVDVAHALCIANSRDALAKLDADEKGVGSVDTLGGRQYVQLIAESGLYALILRSRQATTPGSVAHRFRRWVTSEVLPAVRRKGGYTTGAEHERAGELSENELVLRAMVVLQTRAARLTTENAAMAPKVEALDRLEGSEGSRCMTVAAKELKLQPRELIRLLAARSWIYRRGGSEEWVGYQRQIEAGMLEHRPVRYRDRGGVERSRTQVLVTDKGLATLATMLSSANAA</sequence>
<reference evidence="2 3" key="1">
    <citation type="submission" date="2023-08" db="EMBL/GenBank/DDBJ databases">
        <title>The draft genome sequence of Paracraurococcus sp. LOR1-02.</title>
        <authorList>
            <person name="Kingkaew E."/>
            <person name="Tanasupawat S."/>
        </authorList>
    </citation>
    <scope>NUCLEOTIDE SEQUENCE [LARGE SCALE GENOMIC DNA]</scope>
    <source>
        <strain evidence="2 3">LOR1-02</strain>
    </source>
</reference>
<proteinExistence type="predicted"/>
<protein>
    <submittedName>
        <fullName evidence="2">Phage antirepressor KilAC domain-containing protein</fullName>
    </submittedName>
</protein>
<organism evidence="2 3">
    <name type="scientific">Paracraurococcus lichenis</name>
    <dbReference type="NCBI Taxonomy" id="3064888"/>
    <lineage>
        <taxon>Bacteria</taxon>
        <taxon>Pseudomonadati</taxon>
        <taxon>Pseudomonadota</taxon>
        <taxon>Alphaproteobacteria</taxon>
        <taxon>Acetobacterales</taxon>
        <taxon>Roseomonadaceae</taxon>
        <taxon>Paracraurococcus</taxon>
    </lineage>
</organism>
<evidence type="ECO:0000313" key="3">
    <source>
        <dbReference type="Proteomes" id="UP001243009"/>
    </source>
</evidence>
<dbReference type="InterPro" id="IPR005039">
    <property type="entry name" value="Ant_C"/>
</dbReference>
<dbReference type="PROSITE" id="PS51750">
    <property type="entry name" value="BRO_N"/>
    <property type="match status" value="1"/>
</dbReference>
<feature type="domain" description="Bro-N" evidence="1">
    <location>
        <begin position="80"/>
        <end position="188"/>
    </location>
</feature>
<dbReference type="PANTHER" id="PTHR36180">
    <property type="entry name" value="DNA-BINDING PROTEIN-RELATED-RELATED"/>
    <property type="match status" value="1"/>
</dbReference>
<evidence type="ECO:0000313" key="2">
    <source>
        <dbReference type="EMBL" id="MDO9714224.1"/>
    </source>
</evidence>
<dbReference type="Proteomes" id="UP001243009">
    <property type="component" value="Unassembled WGS sequence"/>
</dbReference>
<accession>A0ABT9EDP8</accession>
<dbReference type="InterPro" id="IPR003497">
    <property type="entry name" value="BRO_N_domain"/>
</dbReference>
<dbReference type="Pfam" id="PF02498">
    <property type="entry name" value="Bro-N"/>
    <property type="match status" value="1"/>
</dbReference>
<evidence type="ECO:0000259" key="1">
    <source>
        <dbReference type="PROSITE" id="PS51750"/>
    </source>
</evidence>